<gene>
    <name evidence="2" type="ORF">B0T10DRAFT_494799</name>
</gene>
<feature type="transmembrane region" description="Helical" evidence="1">
    <location>
        <begin position="7"/>
        <end position="26"/>
    </location>
</feature>
<keyword evidence="1" id="KW-0812">Transmembrane</keyword>
<dbReference type="Proteomes" id="UP000777438">
    <property type="component" value="Unassembled WGS sequence"/>
</dbReference>
<comment type="caution">
    <text evidence="2">The sequence shown here is derived from an EMBL/GenBank/DDBJ whole genome shotgun (WGS) entry which is preliminary data.</text>
</comment>
<dbReference type="EMBL" id="JAGPYM010000024">
    <property type="protein sequence ID" value="KAH6881091.1"/>
    <property type="molecule type" value="Genomic_DNA"/>
</dbReference>
<protein>
    <submittedName>
        <fullName evidence="2">Uncharacterized protein</fullName>
    </submittedName>
</protein>
<organism evidence="2 3">
    <name type="scientific">Thelonectria olida</name>
    <dbReference type="NCBI Taxonomy" id="1576542"/>
    <lineage>
        <taxon>Eukaryota</taxon>
        <taxon>Fungi</taxon>
        <taxon>Dikarya</taxon>
        <taxon>Ascomycota</taxon>
        <taxon>Pezizomycotina</taxon>
        <taxon>Sordariomycetes</taxon>
        <taxon>Hypocreomycetidae</taxon>
        <taxon>Hypocreales</taxon>
        <taxon>Nectriaceae</taxon>
        <taxon>Thelonectria</taxon>
    </lineage>
</organism>
<evidence type="ECO:0000313" key="3">
    <source>
        <dbReference type="Proteomes" id="UP000777438"/>
    </source>
</evidence>
<keyword evidence="3" id="KW-1185">Reference proteome</keyword>
<evidence type="ECO:0000313" key="2">
    <source>
        <dbReference type="EMBL" id="KAH6881091.1"/>
    </source>
</evidence>
<sequence>MSRAVDIAIPVVVAVVMSLIAGLVWYRRRRQNRGEPIPEHEEGHRHFLANITLPKTAWPKLGTWIPATPLGSLPLMLSGQAAADGFSLDSIQPAHVPHFEIGLVMHKPSQTWLHERGIVPSERYTVNDTSCQYTVRLCPIDEQGLSVPIAQEQSNSAMEFYAINADEDPIRLDALAVAKDTPTAIIRKLHEMARPKLMFSPDDLKLPDGLNKKSWSQHLLNPIPGLVEEISNRQCTV</sequence>
<proteinExistence type="predicted"/>
<evidence type="ECO:0000256" key="1">
    <source>
        <dbReference type="SAM" id="Phobius"/>
    </source>
</evidence>
<name>A0A9P8VXJ5_9HYPO</name>
<keyword evidence="1" id="KW-0472">Membrane</keyword>
<accession>A0A9P8VXJ5</accession>
<keyword evidence="1" id="KW-1133">Transmembrane helix</keyword>
<dbReference type="AlphaFoldDB" id="A0A9P8VXJ5"/>
<reference evidence="2 3" key="1">
    <citation type="journal article" date="2021" name="Nat. Commun.">
        <title>Genetic determinants of endophytism in the Arabidopsis root mycobiome.</title>
        <authorList>
            <person name="Mesny F."/>
            <person name="Miyauchi S."/>
            <person name="Thiergart T."/>
            <person name="Pickel B."/>
            <person name="Atanasova L."/>
            <person name="Karlsson M."/>
            <person name="Huettel B."/>
            <person name="Barry K.W."/>
            <person name="Haridas S."/>
            <person name="Chen C."/>
            <person name="Bauer D."/>
            <person name="Andreopoulos W."/>
            <person name="Pangilinan J."/>
            <person name="LaButti K."/>
            <person name="Riley R."/>
            <person name="Lipzen A."/>
            <person name="Clum A."/>
            <person name="Drula E."/>
            <person name="Henrissat B."/>
            <person name="Kohler A."/>
            <person name="Grigoriev I.V."/>
            <person name="Martin F.M."/>
            <person name="Hacquard S."/>
        </authorList>
    </citation>
    <scope>NUCLEOTIDE SEQUENCE [LARGE SCALE GENOMIC DNA]</scope>
    <source>
        <strain evidence="2 3">MPI-CAGE-CH-0241</strain>
    </source>
</reference>